<reference evidence="1 2" key="1">
    <citation type="submission" date="2017-01" db="EMBL/GenBank/DDBJ databases">
        <authorList>
            <person name="Mah S.A."/>
            <person name="Swanson W.J."/>
            <person name="Moy G.W."/>
            <person name="Vacquier V.D."/>
        </authorList>
    </citation>
    <scope>NUCLEOTIDE SEQUENCE [LARGE SCALE GENOMIC DNA]</scope>
    <source>
        <strain evidence="1 2">GSMNP</strain>
    </source>
</reference>
<proteinExistence type="predicted"/>
<dbReference type="Proteomes" id="UP000187283">
    <property type="component" value="Unassembled WGS sequence"/>
</dbReference>
<dbReference type="EMBL" id="LSSN01000594">
    <property type="protein sequence ID" value="OMJ23172.1"/>
    <property type="molecule type" value="Genomic_DNA"/>
</dbReference>
<keyword evidence="2" id="KW-1185">Reference proteome</keyword>
<organism evidence="1 2">
    <name type="scientific">Smittium culicis</name>
    <dbReference type="NCBI Taxonomy" id="133412"/>
    <lineage>
        <taxon>Eukaryota</taxon>
        <taxon>Fungi</taxon>
        <taxon>Fungi incertae sedis</taxon>
        <taxon>Zoopagomycota</taxon>
        <taxon>Kickxellomycotina</taxon>
        <taxon>Harpellomycetes</taxon>
        <taxon>Harpellales</taxon>
        <taxon>Legeriomycetaceae</taxon>
        <taxon>Smittium</taxon>
    </lineage>
</organism>
<name>A0A1R1Y8A1_9FUNG</name>
<evidence type="ECO:0000313" key="2">
    <source>
        <dbReference type="Proteomes" id="UP000187283"/>
    </source>
</evidence>
<dbReference type="AlphaFoldDB" id="A0A1R1Y8A1"/>
<sequence>MDSATDKIPKAIAIRAIRATLAANSGASEVPIIERANWRSYFIFDILSYFKGFQTNVKLFELVERRLIIIIKTEEKYQVPPGPDP</sequence>
<accession>A0A1R1Y8A1</accession>
<gene>
    <name evidence="1" type="ORF">AYI70_g2424</name>
</gene>
<protein>
    <submittedName>
        <fullName evidence="1">Uncharacterized protein</fullName>
    </submittedName>
</protein>
<evidence type="ECO:0000313" key="1">
    <source>
        <dbReference type="EMBL" id="OMJ23172.1"/>
    </source>
</evidence>
<comment type="caution">
    <text evidence="1">The sequence shown here is derived from an EMBL/GenBank/DDBJ whole genome shotgun (WGS) entry which is preliminary data.</text>
</comment>